<evidence type="ECO:0000313" key="4">
    <source>
        <dbReference type="Proteomes" id="UP000700596"/>
    </source>
</evidence>
<protein>
    <submittedName>
        <fullName evidence="3">Uncharacterized protein</fullName>
    </submittedName>
</protein>
<dbReference type="EMBL" id="JAGMWT010000006">
    <property type="protein sequence ID" value="KAH7126761.1"/>
    <property type="molecule type" value="Genomic_DNA"/>
</dbReference>
<evidence type="ECO:0000256" key="2">
    <source>
        <dbReference type="SAM" id="Phobius"/>
    </source>
</evidence>
<keyword evidence="2" id="KW-0472">Membrane</keyword>
<gene>
    <name evidence="3" type="ORF">B0J11DRAFT_579198</name>
</gene>
<dbReference type="Proteomes" id="UP000700596">
    <property type="component" value="Unassembled WGS sequence"/>
</dbReference>
<dbReference type="AlphaFoldDB" id="A0A9P9DYF1"/>
<comment type="caution">
    <text evidence="3">The sequence shown here is derived from an EMBL/GenBank/DDBJ whole genome shotgun (WGS) entry which is preliminary data.</text>
</comment>
<feature type="region of interest" description="Disordered" evidence="1">
    <location>
        <begin position="52"/>
        <end position="94"/>
    </location>
</feature>
<dbReference type="OrthoDB" id="2121326at2759"/>
<organism evidence="3 4">
    <name type="scientific">Dendryphion nanum</name>
    <dbReference type="NCBI Taxonomy" id="256645"/>
    <lineage>
        <taxon>Eukaryota</taxon>
        <taxon>Fungi</taxon>
        <taxon>Dikarya</taxon>
        <taxon>Ascomycota</taxon>
        <taxon>Pezizomycotina</taxon>
        <taxon>Dothideomycetes</taxon>
        <taxon>Pleosporomycetidae</taxon>
        <taxon>Pleosporales</taxon>
        <taxon>Torulaceae</taxon>
        <taxon>Dendryphion</taxon>
    </lineage>
</organism>
<reference evidence="3" key="1">
    <citation type="journal article" date="2021" name="Nat. Commun.">
        <title>Genetic determinants of endophytism in the Arabidopsis root mycobiome.</title>
        <authorList>
            <person name="Mesny F."/>
            <person name="Miyauchi S."/>
            <person name="Thiergart T."/>
            <person name="Pickel B."/>
            <person name="Atanasova L."/>
            <person name="Karlsson M."/>
            <person name="Huettel B."/>
            <person name="Barry K.W."/>
            <person name="Haridas S."/>
            <person name="Chen C."/>
            <person name="Bauer D."/>
            <person name="Andreopoulos W."/>
            <person name="Pangilinan J."/>
            <person name="LaButti K."/>
            <person name="Riley R."/>
            <person name="Lipzen A."/>
            <person name="Clum A."/>
            <person name="Drula E."/>
            <person name="Henrissat B."/>
            <person name="Kohler A."/>
            <person name="Grigoriev I.V."/>
            <person name="Martin F.M."/>
            <person name="Hacquard S."/>
        </authorList>
    </citation>
    <scope>NUCLEOTIDE SEQUENCE</scope>
    <source>
        <strain evidence="3">MPI-CAGE-CH-0243</strain>
    </source>
</reference>
<sequence length="105" mass="11499">MSTEKKSLLQSTTDTVFTFVALYVTTLFSLDSWNAARGSPYRASMNSEAFYRPAAPTPSADSYQGRMYNGNRRNDGAPKRNMGGLPNTMDARAPLKMKGPCGTCM</sequence>
<keyword evidence="2" id="KW-1133">Transmembrane helix</keyword>
<name>A0A9P9DYF1_9PLEO</name>
<evidence type="ECO:0000256" key="1">
    <source>
        <dbReference type="SAM" id="MobiDB-lite"/>
    </source>
</evidence>
<keyword evidence="2" id="KW-0812">Transmembrane</keyword>
<proteinExistence type="predicted"/>
<keyword evidence="4" id="KW-1185">Reference proteome</keyword>
<feature type="transmembrane region" description="Helical" evidence="2">
    <location>
        <begin position="16"/>
        <end position="36"/>
    </location>
</feature>
<evidence type="ECO:0000313" key="3">
    <source>
        <dbReference type="EMBL" id="KAH7126761.1"/>
    </source>
</evidence>
<accession>A0A9P9DYF1</accession>